<feature type="compositionally biased region" description="Basic and acidic residues" evidence="1">
    <location>
        <begin position="137"/>
        <end position="148"/>
    </location>
</feature>
<dbReference type="Proteomes" id="UP000275408">
    <property type="component" value="Unassembled WGS sequence"/>
</dbReference>
<keyword evidence="4" id="KW-1185">Reference proteome</keyword>
<protein>
    <submittedName>
        <fullName evidence="3">Uncharacterized protein</fullName>
    </submittedName>
</protein>
<proteinExistence type="predicted"/>
<evidence type="ECO:0000256" key="1">
    <source>
        <dbReference type="SAM" id="MobiDB-lite"/>
    </source>
</evidence>
<feature type="signal peptide" evidence="2">
    <location>
        <begin position="1"/>
        <end position="22"/>
    </location>
</feature>
<comment type="caution">
    <text evidence="3">The sequence shown here is derived from an EMBL/GenBank/DDBJ whole genome shotgun (WGS) entry which is preliminary data.</text>
</comment>
<keyword evidence="2" id="KW-0732">Signal</keyword>
<sequence length="188" mass="22490">MAYMRSVTFVLLINLCIILCASLPLSSIQREEKDNFYNKVFPGEERASQDYFDRYPWSRNKQTESFPSRDRAYDNENTASKFQLQRSLTDEELKRTLLRDIVNWKNGNNFEKREPQRKCRIHPGYIGCSRQQTQNEDEARNKDMEPFNRDPGANLSDEEDKDRIKQYDEEIERTFRALEREMDGRKLL</sequence>
<dbReference type="EMBL" id="RCHS01000749">
    <property type="protein sequence ID" value="RMX57006.1"/>
    <property type="molecule type" value="Genomic_DNA"/>
</dbReference>
<name>A0A3M6UTL0_POCDA</name>
<reference evidence="3 4" key="1">
    <citation type="journal article" date="2018" name="Sci. Rep.">
        <title>Comparative analysis of the Pocillopora damicornis genome highlights role of immune system in coral evolution.</title>
        <authorList>
            <person name="Cunning R."/>
            <person name="Bay R.A."/>
            <person name="Gillette P."/>
            <person name="Baker A.C."/>
            <person name="Traylor-Knowles N."/>
        </authorList>
    </citation>
    <scope>NUCLEOTIDE SEQUENCE [LARGE SCALE GENOMIC DNA]</scope>
    <source>
        <strain evidence="3">RSMAS</strain>
        <tissue evidence="3">Whole animal</tissue>
    </source>
</reference>
<feature type="region of interest" description="Disordered" evidence="1">
    <location>
        <begin position="127"/>
        <end position="163"/>
    </location>
</feature>
<evidence type="ECO:0000256" key="2">
    <source>
        <dbReference type="SAM" id="SignalP"/>
    </source>
</evidence>
<gene>
    <name evidence="3" type="ORF">pdam_00006160</name>
</gene>
<feature type="chain" id="PRO_5018076265" evidence="2">
    <location>
        <begin position="23"/>
        <end position="188"/>
    </location>
</feature>
<accession>A0A3M6UTL0</accession>
<dbReference type="AlphaFoldDB" id="A0A3M6UTL0"/>
<dbReference type="OrthoDB" id="10368937at2759"/>
<evidence type="ECO:0000313" key="3">
    <source>
        <dbReference type="EMBL" id="RMX57006.1"/>
    </source>
</evidence>
<evidence type="ECO:0000313" key="4">
    <source>
        <dbReference type="Proteomes" id="UP000275408"/>
    </source>
</evidence>
<organism evidence="3 4">
    <name type="scientific">Pocillopora damicornis</name>
    <name type="common">Cauliflower coral</name>
    <name type="synonym">Millepora damicornis</name>
    <dbReference type="NCBI Taxonomy" id="46731"/>
    <lineage>
        <taxon>Eukaryota</taxon>
        <taxon>Metazoa</taxon>
        <taxon>Cnidaria</taxon>
        <taxon>Anthozoa</taxon>
        <taxon>Hexacorallia</taxon>
        <taxon>Scleractinia</taxon>
        <taxon>Astrocoeniina</taxon>
        <taxon>Pocilloporidae</taxon>
        <taxon>Pocillopora</taxon>
    </lineage>
</organism>